<dbReference type="Proteomes" id="UP000243524">
    <property type="component" value="Unassembled WGS sequence"/>
</dbReference>
<proteinExistence type="predicted"/>
<sequence>MNLKLSVLDQSPLLKGNTEHDALNQTIELAKHVDQLGYERFWVSEHHSTKSLAGSAPEILVSSIAAHTKSIRVGTGGILLPHYSPYKVAETFRVLEGLYPDRIDLGIGRAPGGMPGVNYALNGGKYPDVHSYPQQTAQLLDYLQGYPHEKYQVRATPLGPTVPPVWMLGSSGNSAKLAGELGVSYTFAQFINGEAGSIALDRYYNSFIPSTQQKEPKASVAVFVVLGETDEEADYYASSLDQALLLIEQGQIRDYFPDPEEASKQTYSYFERERVQYNRQRMIIGSLNSVEDQLKEMAQTYNVDEIIVNTIVSPFERRKWTYEQLASIFN</sequence>
<dbReference type="AlphaFoldDB" id="A0A2I0QRR4"/>
<evidence type="ECO:0000313" key="3">
    <source>
        <dbReference type="EMBL" id="PKR77027.1"/>
    </source>
</evidence>
<dbReference type="NCBIfam" id="TIGR03558">
    <property type="entry name" value="oxido_grp_1"/>
    <property type="match status" value="1"/>
</dbReference>
<accession>A0A2I0QRR4</accession>
<dbReference type="InterPro" id="IPR011251">
    <property type="entry name" value="Luciferase-like_dom"/>
</dbReference>
<dbReference type="OrthoDB" id="9780518at2"/>
<dbReference type="Pfam" id="PF00296">
    <property type="entry name" value="Bac_luciferase"/>
    <property type="match status" value="1"/>
</dbReference>
<dbReference type="EMBL" id="PJNH01000003">
    <property type="protein sequence ID" value="PKR77027.1"/>
    <property type="molecule type" value="Genomic_DNA"/>
</dbReference>
<dbReference type="InterPro" id="IPR036661">
    <property type="entry name" value="Luciferase-like_sf"/>
</dbReference>
<dbReference type="InterPro" id="IPR019949">
    <property type="entry name" value="CmoO-like"/>
</dbReference>
<dbReference type="Gene3D" id="3.20.20.30">
    <property type="entry name" value="Luciferase-like domain"/>
    <property type="match status" value="1"/>
</dbReference>
<dbReference type="SUPFAM" id="SSF51679">
    <property type="entry name" value="Bacterial luciferase-like"/>
    <property type="match status" value="1"/>
</dbReference>
<reference evidence="3 4" key="1">
    <citation type="submission" date="2017-06" db="EMBL/GenBank/DDBJ databases">
        <title>the draft geome sequence of Illustriluteabacillus marina B3227.</title>
        <authorList>
            <person name="He R.-H."/>
            <person name="Du Z.-J."/>
        </authorList>
    </citation>
    <scope>NUCLEOTIDE SEQUENCE [LARGE SCALE GENOMIC DNA]</scope>
    <source>
        <strain evidence="3 4">B3227</strain>
    </source>
</reference>
<dbReference type="GO" id="GO:0005829">
    <property type="term" value="C:cytosol"/>
    <property type="evidence" value="ECO:0007669"/>
    <property type="project" value="TreeGrafter"/>
</dbReference>
<dbReference type="PANTHER" id="PTHR30137:SF19">
    <property type="entry name" value="LUCIFERASE-LIKE MONOOXYGENASE"/>
    <property type="match status" value="1"/>
</dbReference>
<dbReference type="InterPro" id="IPR050766">
    <property type="entry name" value="Bact_Lucif_Oxidored"/>
</dbReference>
<evidence type="ECO:0000313" key="4">
    <source>
        <dbReference type="Proteomes" id="UP000243524"/>
    </source>
</evidence>
<protein>
    <submittedName>
        <fullName evidence="3">LLM class flavin-dependent oxidoreductase</fullName>
    </submittedName>
</protein>
<gene>
    <name evidence="3" type="ORF">CEY16_09770</name>
</gene>
<dbReference type="RefSeq" id="WP_101331830.1">
    <property type="nucleotide sequence ID" value="NZ_PJNH01000003.1"/>
</dbReference>
<evidence type="ECO:0000256" key="1">
    <source>
        <dbReference type="ARBA" id="ARBA00007789"/>
    </source>
</evidence>
<dbReference type="GO" id="GO:0016705">
    <property type="term" value="F:oxidoreductase activity, acting on paired donors, with incorporation or reduction of molecular oxygen"/>
    <property type="evidence" value="ECO:0007669"/>
    <property type="project" value="InterPro"/>
</dbReference>
<comment type="similarity">
    <text evidence="1">To bacterial alkanal monooxygenase alpha and beta chains.</text>
</comment>
<comment type="caution">
    <text evidence="3">The sequence shown here is derived from an EMBL/GenBank/DDBJ whole genome shotgun (WGS) entry which is preliminary data.</text>
</comment>
<keyword evidence="4" id="KW-1185">Reference proteome</keyword>
<dbReference type="FunFam" id="3.20.20.30:FF:000002">
    <property type="entry name" value="LLM class flavin-dependent oxidoreductase"/>
    <property type="match status" value="1"/>
</dbReference>
<organism evidence="3 4">
    <name type="scientific">Halalkalibacillus sediminis</name>
    <dbReference type="NCBI Taxonomy" id="2018042"/>
    <lineage>
        <taxon>Bacteria</taxon>
        <taxon>Bacillati</taxon>
        <taxon>Bacillota</taxon>
        <taxon>Bacilli</taxon>
        <taxon>Bacillales</taxon>
        <taxon>Bacillaceae</taxon>
        <taxon>Halalkalibacillus</taxon>
    </lineage>
</organism>
<evidence type="ECO:0000259" key="2">
    <source>
        <dbReference type="Pfam" id="PF00296"/>
    </source>
</evidence>
<dbReference type="PANTHER" id="PTHR30137">
    <property type="entry name" value="LUCIFERASE-LIKE MONOOXYGENASE"/>
    <property type="match status" value="1"/>
</dbReference>
<feature type="domain" description="Luciferase-like" evidence="2">
    <location>
        <begin position="18"/>
        <end position="300"/>
    </location>
</feature>
<name>A0A2I0QRR4_9BACI</name>